<feature type="region of interest" description="Disordered" evidence="1">
    <location>
        <begin position="1"/>
        <end position="29"/>
    </location>
</feature>
<evidence type="ECO:0000313" key="2">
    <source>
        <dbReference type="EMBL" id="WXA92090.1"/>
    </source>
</evidence>
<name>A0ABZ2K4N6_9BACT</name>
<evidence type="ECO:0000313" key="3">
    <source>
        <dbReference type="Proteomes" id="UP001379533"/>
    </source>
</evidence>
<dbReference type="RefSeq" id="WP_394842710.1">
    <property type="nucleotide sequence ID" value="NZ_CP089982.1"/>
</dbReference>
<keyword evidence="3" id="KW-1185">Reference proteome</keyword>
<organism evidence="2 3">
    <name type="scientific">Pendulispora brunnea</name>
    <dbReference type="NCBI Taxonomy" id="2905690"/>
    <lineage>
        <taxon>Bacteria</taxon>
        <taxon>Pseudomonadati</taxon>
        <taxon>Myxococcota</taxon>
        <taxon>Myxococcia</taxon>
        <taxon>Myxococcales</taxon>
        <taxon>Sorangiineae</taxon>
        <taxon>Pendulisporaceae</taxon>
        <taxon>Pendulispora</taxon>
    </lineage>
</organism>
<gene>
    <name evidence="2" type="ORF">LZC95_37265</name>
</gene>
<dbReference type="Proteomes" id="UP001379533">
    <property type="component" value="Chromosome"/>
</dbReference>
<protein>
    <submittedName>
        <fullName evidence="2">Uncharacterized protein</fullName>
    </submittedName>
</protein>
<accession>A0ABZ2K4N6</accession>
<sequence length="67" mass="7164">MLTFDDDEVTGPASVYDPTGADSRRGSHGMVTRSWHGRVIVSLRAALKTLVHAALLALTTLTRGARS</sequence>
<proteinExistence type="predicted"/>
<evidence type="ECO:0000256" key="1">
    <source>
        <dbReference type="SAM" id="MobiDB-lite"/>
    </source>
</evidence>
<dbReference type="EMBL" id="CP089982">
    <property type="protein sequence ID" value="WXA92090.1"/>
    <property type="molecule type" value="Genomic_DNA"/>
</dbReference>
<reference evidence="2 3" key="1">
    <citation type="submission" date="2021-12" db="EMBL/GenBank/DDBJ databases">
        <title>Discovery of the Pendulisporaceae a myxobacterial family with distinct sporulation behavior and unique specialized metabolism.</title>
        <authorList>
            <person name="Garcia R."/>
            <person name="Popoff A."/>
            <person name="Bader C.D."/>
            <person name="Loehr J."/>
            <person name="Walesch S."/>
            <person name="Walt C."/>
            <person name="Boldt J."/>
            <person name="Bunk B."/>
            <person name="Haeckl F.J.F.P.J."/>
            <person name="Gunesch A.P."/>
            <person name="Birkelbach J."/>
            <person name="Nuebel U."/>
            <person name="Pietschmann T."/>
            <person name="Bach T."/>
            <person name="Mueller R."/>
        </authorList>
    </citation>
    <scope>NUCLEOTIDE SEQUENCE [LARGE SCALE GENOMIC DNA]</scope>
    <source>
        <strain evidence="2 3">MSr12523</strain>
    </source>
</reference>